<dbReference type="Proteomes" id="UP000218334">
    <property type="component" value="Unassembled WGS sequence"/>
</dbReference>
<proteinExistence type="predicted"/>
<dbReference type="AlphaFoldDB" id="A0A2H3BTX6"/>
<protein>
    <submittedName>
        <fullName evidence="1">Uncharacterized protein</fullName>
    </submittedName>
</protein>
<dbReference type="EMBL" id="KZ293426">
    <property type="protein sequence ID" value="PBK70452.1"/>
    <property type="molecule type" value="Genomic_DNA"/>
</dbReference>
<dbReference type="STRING" id="1076256.A0A2H3BTX6"/>
<evidence type="ECO:0000313" key="1">
    <source>
        <dbReference type="EMBL" id="PBK70452.1"/>
    </source>
</evidence>
<accession>A0A2H3BTX6</accession>
<gene>
    <name evidence="1" type="ORF">ARMSODRAFT_1084062</name>
</gene>
<reference evidence="2" key="1">
    <citation type="journal article" date="2017" name="Nat. Ecol. Evol.">
        <title>Genome expansion and lineage-specific genetic innovations in the forest pathogenic fungi Armillaria.</title>
        <authorList>
            <person name="Sipos G."/>
            <person name="Prasanna A.N."/>
            <person name="Walter M.C."/>
            <person name="O'Connor E."/>
            <person name="Balint B."/>
            <person name="Krizsan K."/>
            <person name="Kiss B."/>
            <person name="Hess J."/>
            <person name="Varga T."/>
            <person name="Slot J."/>
            <person name="Riley R."/>
            <person name="Boka B."/>
            <person name="Rigling D."/>
            <person name="Barry K."/>
            <person name="Lee J."/>
            <person name="Mihaltcheva S."/>
            <person name="LaButti K."/>
            <person name="Lipzen A."/>
            <person name="Waldron R."/>
            <person name="Moloney N.M."/>
            <person name="Sperisen C."/>
            <person name="Kredics L."/>
            <person name="Vagvoelgyi C."/>
            <person name="Patrignani A."/>
            <person name="Fitzpatrick D."/>
            <person name="Nagy I."/>
            <person name="Doyle S."/>
            <person name="Anderson J.B."/>
            <person name="Grigoriev I.V."/>
            <person name="Gueldener U."/>
            <person name="Muensterkoetter M."/>
            <person name="Nagy L.G."/>
        </authorList>
    </citation>
    <scope>NUCLEOTIDE SEQUENCE [LARGE SCALE GENOMIC DNA]</scope>
    <source>
        <strain evidence="2">28-4</strain>
    </source>
</reference>
<evidence type="ECO:0000313" key="2">
    <source>
        <dbReference type="Proteomes" id="UP000218334"/>
    </source>
</evidence>
<dbReference type="PANTHER" id="PTHR33129">
    <property type="entry name" value="PROTEIN KINASE DOMAIN-CONTAINING PROTEIN-RELATED"/>
    <property type="match status" value="1"/>
</dbReference>
<dbReference type="InterPro" id="IPR052980">
    <property type="entry name" value="Crinkler_effector"/>
</dbReference>
<keyword evidence="2" id="KW-1185">Reference proteome</keyword>
<organism evidence="1 2">
    <name type="scientific">Armillaria solidipes</name>
    <dbReference type="NCBI Taxonomy" id="1076256"/>
    <lineage>
        <taxon>Eukaryota</taxon>
        <taxon>Fungi</taxon>
        <taxon>Dikarya</taxon>
        <taxon>Basidiomycota</taxon>
        <taxon>Agaricomycotina</taxon>
        <taxon>Agaricomycetes</taxon>
        <taxon>Agaricomycetidae</taxon>
        <taxon>Agaricales</taxon>
        <taxon>Marasmiineae</taxon>
        <taxon>Physalacriaceae</taxon>
        <taxon>Armillaria</taxon>
    </lineage>
</organism>
<name>A0A2H3BTX6_9AGAR</name>
<sequence>MTTLTSMSALQDFHEYWWGNDSSLAENTVIHLPVFSDLLIFAFTDSQLLVRRDYIYIFDRLQHFSQTDMYSTRGIVLNGNSGIGKSMFLFYALIRCLQESRDVIFYFFRRTLRFSKDGVQRIDLNDFPYDSIHSPIWCLIDSFCGERPPLQFTRHIYVFPILASSRPDEPYSSWAKRRIAAQLVMNPWRDQEIAIGWASRPLSPYSIYDILDRAELFSHDEASLILYQSLLPQVLNFCGPIIQDIRNCLLSEGATTIIDQIYGPHPRVYNSTSLVQVLNTFHCSTWKNIDTPSSTALTFRQPAAYAGGSDGVYLDFRSPRLAQEVWEQLIHLGYEDALACFSRFRLNLGSSTVAGRWLFQVIARKQICRQTVPFIPLAPLQEMSLAKGTRTFIDTQMRNLHCPPINSTERTPVFYSSTTEILCNTTSFYIPHKVCQDLMFDGLFFGHDALPDYPGSTRDPTVLYILQTTMEAKNGASELGVDTICEILHRYPGLVPTYLLVVPLPDPMTTYKTPFPADNPTSSWTMPQSWFQNCPGKVFRQSIDISTGINFGLFHYTPAEKPLLVTPQDIELELTGLTSYSAYALFPATGSVLCYIDAHRSTSARAHGIITHVSKTKIKLQRDQGKNNDLENDYHCPFDKRKRNHLACCSSQICDFET</sequence>